<dbReference type="EMBL" id="RBWV01000013">
    <property type="protein sequence ID" value="RKS72606.1"/>
    <property type="molecule type" value="Genomic_DNA"/>
</dbReference>
<keyword evidence="3" id="KW-1185">Reference proteome</keyword>
<proteinExistence type="predicted"/>
<dbReference type="AlphaFoldDB" id="A0A420XMV7"/>
<protein>
    <recommendedName>
        <fullName evidence="1">Glyoxalase-like domain-containing protein</fullName>
    </recommendedName>
</protein>
<sequence>MTGIARWKDLILDASDASVALEFWSSVLELVPEQPDGSADGVMRGGEPGRTVWVNAVPEPKTVKNRVHLDLVRDDLDRLVDLGARVVMTPEQTGGSWSVLVDPEGNEFCVFAPKPGEPSALVVDSNDPVRIAAWWADVLGARLVTPSDGAPRWLGEVEGLPFDLIKFVGVPEPKTVKNRMHWDVDGETAALLERGATLVRAKGDDIRWDVLADPDGNEFCAFVPD</sequence>
<dbReference type="SUPFAM" id="SSF54593">
    <property type="entry name" value="Glyoxalase/Bleomycin resistance protein/Dihydroxybiphenyl dioxygenase"/>
    <property type="match status" value="2"/>
</dbReference>
<dbReference type="InterPro" id="IPR029068">
    <property type="entry name" value="Glyas_Bleomycin-R_OHBP_Dase"/>
</dbReference>
<accession>A0A420XMV7</accession>
<evidence type="ECO:0000313" key="2">
    <source>
        <dbReference type="EMBL" id="RKS72606.1"/>
    </source>
</evidence>
<dbReference type="PANTHER" id="PTHR35908:SF1">
    <property type="entry name" value="CONSERVED PROTEIN"/>
    <property type="match status" value="1"/>
</dbReference>
<feature type="domain" description="Glyoxalase-like" evidence="1">
    <location>
        <begin position="10"/>
        <end position="111"/>
    </location>
</feature>
<evidence type="ECO:0000259" key="1">
    <source>
        <dbReference type="Pfam" id="PF18029"/>
    </source>
</evidence>
<dbReference type="RefSeq" id="WP_183061980.1">
    <property type="nucleotide sequence ID" value="NZ_RBWV01000013.1"/>
</dbReference>
<dbReference type="Proteomes" id="UP000281955">
    <property type="component" value="Unassembled WGS sequence"/>
</dbReference>
<dbReference type="Pfam" id="PF18029">
    <property type="entry name" value="Glyoxalase_6"/>
    <property type="match status" value="2"/>
</dbReference>
<comment type="caution">
    <text evidence="2">The sequence shown here is derived from an EMBL/GenBank/DDBJ whole genome shotgun (WGS) entry which is preliminary data.</text>
</comment>
<feature type="domain" description="Glyoxalase-like" evidence="1">
    <location>
        <begin position="121"/>
        <end position="221"/>
    </location>
</feature>
<dbReference type="PANTHER" id="PTHR35908">
    <property type="entry name" value="HYPOTHETICAL FUSION PROTEIN"/>
    <property type="match status" value="1"/>
</dbReference>
<reference evidence="2 3" key="1">
    <citation type="submission" date="2018-10" db="EMBL/GenBank/DDBJ databases">
        <title>Genomic Encyclopedia of Archaeal and Bacterial Type Strains, Phase II (KMG-II): from individual species to whole genera.</title>
        <authorList>
            <person name="Goeker M."/>
        </authorList>
    </citation>
    <scope>NUCLEOTIDE SEQUENCE [LARGE SCALE GENOMIC DNA]</scope>
    <source>
        <strain evidence="2 3">RP-AC37</strain>
    </source>
</reference>
<dbReference type="Gene3D" id="3.10.180.10">
    <property type="entry name" value="2,3-Dihydroxybiphenyl 1,2-Dioxygenase, domain 1"/>
    <property type="match status" value="2"/>
</dbReference>
<organism evidence="2 3">
    <name type="scientific">Motilibacter peucedani</name>
    <dbReference type="NCBI Taxonomy" id="598650"/>
    <lineage>
        <taxon>Bacteria</taxon>
        <taxon>Bacillati</taxon>
        <taxon>Actinomycetota</taxon>
        <taxon>Actinomycetes</taxon>
        <taxon>Motilibacterales</taxon>
        <taxon>Motilibacteraceae</taxon>
        <taxon>Motilibacter</taxon>
    </lineage>
</organism>
<evidence type="ECO:0000313" key="3">
    <source>
        <dbReference type="Proteomes" id="UP000281955"/>
    </source>
</evidence>
<gene>
    <name evidence="2" type="ORF">CLV35_2853</name>
</gene>
<dbReference type="CDD" id="cd06587">
    <property type="entry name" value="VOC"/>
    <property type="match status" value="2"/>
</dbReference>
<dbReference type="InterPro" id="IPR041581">
    <property type="entry name" value="Glyoxalase_6"/>
</dbReference>
<dbReference type="InParanoid" id="A0A420XMV7"/>
<name>A0A420XMV7_9ACTN</name>